<reference evidence="2 3" key="1">
    <citation type="submission" date="2024-02" db="EMBL/GenBank/DDBJ databases">
        <title>High-quality chromosome-scale genome assembly of Pensacola bahiagrass (Paspalum notatum Flugge var. saurae).</title>
        <authorList>
            <person name="Vega J.M."/>
            <person name="Podio M."/>
            <person name="Orjuela J."/>
            <person name="Siena L.A."/>
            <person name="Pessino S.C."/>
            <person name="Combes M.C."/>
            <person name="Mariac C."/>
            <person name="Albertini E."/>
            <person name="Pupilli F."/>
            <person name="Ortiz J.P.A."/>
            <person name="Leblanc O."/>
        </authorList>
    </citation>
    <scope>NUCLEOTIDE SEQUENCE [LARGE SCALE GENOMIC DNA]</scope>
    <source>
        <strain evidence="2">R1</strain>
        <tissue evidence="2">Leaf</tissue>
    </source>
</reference>
<organism evidence="2 3">
    <name type="scientific">Paspalum notatum var. saurae</name>
    <dbReference type="NCBI Taxonomy" id="547442"/>
    <lineage>
        <taxon>Eukaryota</taxon>
        <taxon>Viridiplantae</taxon>
        <taxon>Streptophyta</taxon>
        <taxon>Embryophyta</taxon>
        <taxon>Tracheophyta</taxon>
        <taxon>Spermatophyta</taxon>
        <taxon>Magnoliopsida</taxon>
        <taxon>Liliopsida</taxon>
        <taxon>Poales</taxon>
        <taxon>Poaceae</taxon>
        <taxon>PACMAD clade</taxon>
        <taxon>Panicoideae</taxon>
        <taxon>Andropogonodae</taxon>
        <taxon>Paspaleae</taxon>
        <taxon>Paspalinae</taxon>
        <taxon>Paspalum</taxon>
    </lineage>
</organism>
<feature type="non-terminal residue" evidence="2">
    <location>
        <position position="1"/>
    </location>
</feature>
<dbReference type="Proteomes" id="UP001341281">
    <property type="component" value="Chromosome 08"/>
</dbReference>
<feature type="compositionally biased region" description="Basic and acidic residues" evidence="1">
    <location>
        <begin position="453"/>
        <end position="462"/>
    </location>
</feature>
<proteinExistence type="predicted"/>
<evidence type="ECO:0000313" key="2">
    <source>
        <dbReference type="EMBL" id="WVZ88504.1"/>
    </source>
</evidence>
<protein>
    <submittedName>
        <fullName evidence="2">Uncharacterized protein</fullName>
    </submittedName>
</protein>
<sequence>MEEQLSSKPSKNNIIEDASAKYTKTGVVFPAEERSNLQDGQLNSKLEGIEIVESGLIFKKDTGSVQGIACEITPSGSGLPKNSDMEYNPRQELSDGFSVEASLNGPPTCTEKIVSRVDTIDSPSSSFATPGYKHEGGLSEEAMRTVKIYAGTRSSNPRDLLMELQSMFSKENIEESYPNDGLASPNAEISGDESIDAEQRTEVHLGSNLSQLEPTDLSDELTGCPNTRVLHNGHKDRCREDRVEQDASRTCTNDIVEAAASAKYTESGVMLLPSEMEDEQLNPMLEGPKVIGNGLNHNNDFDNTVESGSVMLTAGKRTPSRSSLPEAYTMDQCPQHKLFDGFSEESSVQATISGKKIVSGVEGTSDSKSALSDEAVHKMENYTETHSADPRHLIMELQSLFSEGSIENSDSHDDLAFPCAERGINEASACHVEKLVDKLVSSESDTCQGPHQDLNRAKEKECSMSVSSQDNGSGGFLRSSLMKDRVISSKIDMSDDSCLIERDIAAEEVFCKEKERRKSMPTSDGHGVLWQHQIEDYGEHNVDQVASGICDMLEASPVKELENGVAQIHSAETSALPDKQLNPELEGCVVEKHSLNCDKDTSQFLGSGSLLSKTVLCPKGSRTVYCQEQELTHGLSTFTSAEGSAIRQDESVGS</sequence>
<feature type="region of interest" description="Disordered" evidence="1">
    <location>
        <begin position="444"/>
        <end position="475"/>
    </location>
</feature>
<dbReference type="EMBL" id="CP144752">
    <property type="protein sequence ID" value="WVZ88504.1"/>
    <property type="molecule type" value="Genomic_DNA"/>
</dbReference>
<dbReference type="AlphaFoldDB" id="A0AAQ3UBN1"/>
<keyword evidence="3" id="KW-1185">Reference proteome</keyword>
<name>A0AAQ3UBN1_PASNO</name>
<evidence type="ECO:0000256" key="1">
    <source>
        <dbReference type="SAM" id="MobiDB-lite"/>
    </source>
</evidence>
<gene>
    <name evidence="2" type="ORF">U9M48_035021</name>
</gene>
<evidence type="ECO:0000313" key="3">
    <source>
        <dbReference type="Proteomes" id="UP001341281"/>
    </source>
</evidence>
<accession>A0AAQ3UBN1</accession>